<evidence type="ECO:0000256" key="4">
    <source>
        <dbReference type="PIRNR" id="PIRNR038994"/>
    </source>
</evidence>
<dbReference type="Proteomes" id="UP000019593">
    <property type="component" value="Chromosome"/>
</dbReference>
<feature type="binding site" evidence="7">
    <location>
        <position position="182"/>
    </location>
    <ligand>
        <name>Zn(2+)</name>
        <dbReference type="ChEBI" id="CHEBI:29105"/>
    </ligand>
</feature>
<dbReference type="PIRSF" id="PIRSF038994">
    <property type="entry name" value="NagA"/>
    <property type="match status" value="1"/>
</dbReference>
<dbReference type="InterPro" id="IPR032466">
    <property type="entry name" value="Metal_Hydrolase"/>
</dbReference>
<keyword evidence="3 4" id="KW-0378">Hydrolase</keyword>
<dbReference type="KEGG" id="red:roselon_03089"/>
<evidence type="ECO:0000256" key="5">
    <source>
        <dbReference type="PIRSR" id="PIRSR038994-1"/>
    </source>
</evidence>
<dbReference type="InterPro" id="IPR003764">
    <property type="entry name" value="GlcNAc_6-P_deAcase"/>
</dbReference>
<feature type="binding site" evidence="6">
    <location>
        <begin position="206"/>
        <end position="207"/>
    </location>
    <ligand>
        <name>substrate</name>
    </ligand>
</feature>
<evidence type="ECO:0000256" key="6">
    <source>
        <dbReference type="PIRSR" id="PIRSR038994-2"/>
    </source>
</evidence>
<feature type="binding site" evidence="6">
    <location>
        <begin position="292"/>
        <end position="294"/>
    </location>
    <ligand>
        <name>substrate</name>
    </ligand>
</feature>
<feature type="binding site" evidence="6">
    <location>
        <position position="214"/>
    </location>
    <ligand>
        <name>substrate</name>
    </ligand>
</feature>
<organism evidence="8 9">
    <name type="scientific">Roseicyclus elongatus DSM 19469</name>
    <dbReference type="NCBI Taxonomy" id="1294273"/>
    <lineage>
        <taxon>Bacteria</taxon>
        <taxon>Pseudomonadati</taxon>
        <taxon>Pseudomonadota</taxon>
        <taxon>Alphaproteobacteria</taxon>
        <taxon>Rhodobacterales</taxon>
        <taxon>Roseobacteraceae</taxon>
        <taxon>Roseicyclus</taxon>
    </lineage>
</organism>
<dbReference type="AlphaFoldDB" id="W8SS53"/>
<dbReference type="RefSeq" id="WP_025313028.1">
    <property type="nucleotide sequence ID" value="NZ_CP004372.1"/>
</dbReference>
<dbReference type="STRING" id="1294273.roselon_03089"/>
<keyword evidence="9" id="KW-1185">Reference proteome</keyword>
<dbReference type="PANTHER" id="PTHR11113:SF14">
    <property type="entry name" value="N-ACETYLGLUCOSAMINE-6-PHOSPHATE DEACETYLASE"/>
    <property type="match status" value="1"/>
</dbReference>
<comment type="similarity">
    <text evidence="1 4">Belongs to the metallo-dependent hydrolases superfamily. NagA family.</text>
</comment>
<dbReference type="Gene3D" id="3.20.20.140">
    <property type="entry name" value="Metal-dependent hydrolases"/>
    <property type="match status" value="1"/>
</dbReference>
<dbReference type="OrthoDB" id="9776488at2"/>
<name>W8SS53_9RHOB</name>
<evidence type="ECO:0000256" key="2">
    <source>
        <dbReference type="ARBA" id="ARBA00022723"/>
    </source>
</evidence>
<protein>
    <submittedName>
        <fullName evidence="8">N-acetylglucosamine-6-phosphate deacetylase</fullName>
        <ecNumber evidence="8">3.5.1.25</ecNumber>
    </submittedName>
</protein>
<feature type="binding site" evidence="6">
    <location>
        <position position="237"/>
    </location>
    <ligand>
        <name>substrate</name>
    </ligand>
</feature>
<evidence type="ECO:0000256" key="1">
    <source>
        <dbReference type="ARBA" id="ARBA00010716"/>
    </source>
</evidence>
<reference evidence="8 9" key="1">
    <citation type="submission" date="2013-03" db="EMBL/GenBank/DDBJ databases">
        <authorList>
            <person name="Fiebig A."/>
            <person name="Goeker M."/>
            <person name="Klenk H.-P.P."/>
        </authorList>
    </citation>
    <scope>NUCLEOTIDE SEQUENCE [LARGE SCALE GENOMIC DNA]</scope>
    <source>
        <strain evidence="9">DSM 19469</strain>
    </source>
</reference>
<sequence length="365" mass="38634">MICSGIDLLDGAGWRRGMEIEIAGGRIRSIRKGTSQTDAPVICPAPLDLQVNGGAGRMLGDCEAPGDVLEILAGHRRLGTAAILPTLISDDRRRTARVISLTSAAKSADPGILGLHLEGPHLALPGAHDPAMLRDLTDADIDTYLAAKRRLGVLMITLAPERASPQQIARLTGAGIIVALGHSDCDFDTACAALAAGARMVTHLFNAMSGLHHRAPGLVGAALDRAEWFGLIADGHHVHDAALRVALQARFEAAIPVSDAMAVAGTHRRSFVLNGREIRRAKGKLTLADGTLAGADLSLVQGLCHIATCTKRPLTEVMPMGFDRPHRLLFGTPNRLSEGDAARLLRLDGDTLSCLDGQEWRPLPV</sequence>
<dbReference type="SUPFAM" id="SSF51556">
    <property type="entry name" value="Metallo-dependent hydrolases"/>
    <property type="match status" value="1"/>
</dbReference>
<gene>
    <name evidence="8" type="ORF">roselon_03089</name>
</gene>
<feature type="binding site" evidence="6">
    <location>
        <position position="127"/>
    </location>
    <ligand>
        <name>substrate</name>
    </ligand>
</feature>
<dbReference type="GO" id="GO:0006046">
    <property type="term" value="P:N-acetylglucosamine catabolic process"/>
    <property type="evidence" value="ECO:0007669"/>
    <property type="project" value="TreeGrafter"/>
</dbReference>
<evidence type="ECO:0000256" key="3">
    <source>
        <dbReference type="ARBA" id="ARBA00022801"/>
    </source>
</evidence>
<evidence type="ECO:0000313" key="9">
    <source>
        <dbReference type="Proteomes" id="UP000019593"/>
    </source>
</evidence>
<feature type="binding site" evidence="7">
    <location>
        <position position="203"/>
    </location>
    <ligand>
        <name>Zn(2+)</name>
        <dbReference type="ChEBI" id="CHEBI:29105"/>
    </ligand>
</feature>
<dbReference type="EMBL" id="CP004372">
    <property type="protein sequence ID" value="AHM05360.1"/>
    <property type="molecule type" value="Genomic_DNA"/>
</dbReference>
<dbReference type="PANTHER" id="PTHR11113">
    <property type="entry name" value="N-ACETYLGLUCOSAMINE-6-PHOSPHATE DEACETYLASE"/>
    <property type="match status" value="1"/>
</dbReference>
<dbReference type="GO" id="GO:0008448">
    <property type="term" value="F:N-acetylglucosamine-6-phosphate deacetylase activity"/>
    <property type="evidence" value="ECO:0007669"/>
    <property type="project" value="UniProtKB-EC"/>
</dbReference>
<dbReference type="GO" id="GO:0046872">
    <property type="term" value="F:metal ion binding"/>
    <property type="evidence" value="ECO:0007669"/>
    <property type="project" value="UniProtKB-KW"/>
</dbReference>
<dbReference type="EC" id="3.5.1.25" evidence="8"/>
<keyword evidence="2 7" id="KW-0479">Metal-binding</keyword>
<dbReference type="eggNOG" id="COG1820">
    <property type="taxonomic scope" value="Bacteria"/>
</dbReference>
<evidence type="ECO:0000256" key="7">
    <source>
        <dbReference type="PIRSR" id="PIRSR038994-3"/>
    </source>
</evidence>
<keyword evidence="4" id="KW-0119">Carbohydrate metabolism</keyword>
<dbReference type="Gene3D" id="2.30.40.10">
    <property type="entry name" value="Urease, subunit C, domain 1"/>
    <property type="match status" value="1"/>
</dbReference>
<dbReference type="HOGENOM" id="CLU_032482_2_2_5"/>
<dbReference type="InterPro" id="IPR011059">
    <property type="entry name" value="Metal-dep_hydrolase_composite"/>
</dbReference>
<dbReference type="PATRIC" id="fig|1294273.3.peg.3050"/>
<evidence type="ECO:0000313" key="8">
    <source>
        <dbReference type="EMBL" id="AHM05360.1"/>
    </source>
</evidence>
<feature type="active site" description="Proton donor/acceptor" evidence="5">
    <location>
        <position position="259"/>
    </location>
</feature>
<proteinExistence type="inferred from homology"/>
<feature type="binding site" evidence="7">
    <location>
        <position position="118"/>
    </location>
    <ligand>
        <name>Zn(2+)</name>
        <dbReference type="ChEBI" id="CHEBI:29105"/>
    </ligand>
</feature>
<comment type="cofactor">
    <cofactor evidence="7">
        <name>a divalent metal cation</name>
        <dbReference type="ChEBI" id="CHEBI:60240"/>
    </cofactor>
    <text evidence="7">Binds 1 divalent metal cation per subunit.</text>
</comment>
<accession>W8SS53</accession>